<dbReference type="Gene3D" id="3.30.200.20">
    <property type="entry name" value="Phosphorylase Kinase, domain 1"/>
    <property type="match status" value="1"/>
</dbReference>
<dbReference type="SUPFAM" id="SSF56112">
    <property type="entry name" value="Protein kinase-like (PK-like)"/>
    <property type="match status" value="1"/>
</dbReference>
<reference evidence="7" key="3">
    <citation type="journal article" date="2020" name="Plant Biotechnol. J.">
        <title>The pomegranate (Punica granatum L.) draft genome dissects genetic divergence between soft- and hard-seeded cultivars.</title>
        <authorList>
            <person name="Luo X."/>
            <person name="Li H."/>
            <person name="Wu Z."/>
            <person name="Yao W."/>
            <person name="Zhao P."/>
            <person name="Cao D."/>
            <person name="Yu H."/>
            <person name="Li K."/>
            <person name="Poudel K."/>
            <person name="Zhao D."/>
            <person name="Zhang F."/>
            <person name="Xia X."/>
            <person name="Chen L."/>
            <person name="Wang Q."/>
            <person name="Jing D."/>
            <person name="Cao S."/>
        </authorList>
    </citation>
    <scope>NUCLEOTIDE SEQUENCE [LARGE SCALE GENOMIC DNA]</scope>
</reference>
<dbReference type="PANTHER" id="PTHR45621">
    <property type="entry name" value="OS01G0588500 PROTEIN-RELATED"/>
    <property type="match status" value="1"/>
</dbReference>
<evidence type="ECO:0000259" key="4">
    <source>
        <dbReference type="PROSITE" id="PS50011"/>
    </source>
</evidence>
<dbReference type="Pfam" id="PF07714">
    <property type="entry name" value="PK_Tyr_Ser-Thr"/>
    <property type="match status" value="1"/>
</dbReference>
<dbReference type="OrthoDB" id="1924358at2759"/>
<evidence type="ECO:0000313" key="8">
    <source>
        <dbReference type="RefSeq" id="XP_031397847.1"/>
    </source>
</evidence>
<protein>
    <submittedName>
        <fullName evidence="8 9">Probable serine/threonine-protein kinase PIX13 isoform X1</fullName>
    </submittedName>
</protein>
<evidence type="ECO:0000256" key="3">
    <source>
        <dbReference type="PROSITE-ProRule" id="PRU10141"/>
    </source>
</evidence>
<dbReference type="EMBL" id="MTKT01005400">
    <property type="protein sequence ID" value="OWM67286.1"/>
    <property type="molecule type" value="Genomic_DNA"/>
</dbReference>
<dbReference type="InterPro" id="IPR050823">
    <property type="entry name" value="Plant_Ser_Thr_Prot_Kinase"/>
</dbReference>
<evidence type="ECO:0000313" key="9">
    <source>
        <dbReference type="RefSeq" id="XP_031397848.1"/>
    </source>
</evidence>
<dbReference type="GO" id="GO:0005524">
    <property type="term" value="F:ATP binding"/>
    <property type="evidence" value="ECO:0007669"/>
    <property type="project" value="UniProtKB-UniRule"/>
</dbReference>
<dbReference type="PROSITE" id="PS00107">
    <property type="entry name" value="PROTEIN_KINASE_ATP"/>
    <property type="match status" value="1"/>
</dbReference>
<evidence type="ECO:0000313" key="5">
    <source>
        <dbReference type="EMBL" id="OWM67286.1"/>
    </source>
</evidence>
<feature type="binding site" evidence="3">
    <location>
        <position position="114"/>
    </location>
    <ligand>
        <name>ATP</name>
        <dbReference type="ChEBI" id="CHEBI:30616"/>
    </ligand>
</feature>
<evidence type="ECO:0000256" key="1">
    <source>
        <dbReference type="ARBA" id="ARBA00004236"/>
    </source>
</evidence>
<gene>
    <name evidence="8 9" type="primary">LOC116208502</name>
    <name evidence="5" type="ORF">CDL15_Pgr000738</name>
</gene>
<dbReference type="GO" id="GO:0005886">
    <property type="term" value="C:plasma membrane"/>
    <property type="evidence" value="ECO:0007669"/>
    <property type="project" value="UniProtKB-SubCell"/>
</dbReference>
<dbReference type="InterPro" id="IPR017441">
    <property type="entry name" value="Protein_kinase_ATP_BS"/>
</dbReference>
<feature type="domain" description="Protein kinase" evidence="4">
    <location>
        <begin position="77"/>
        <end position="358"/>
    </location>
</feature>
<evidence type="ECO:0000256" key="2">
    <source>
        <dbReference type="ARBA" id="ARBA00022475"/>
    </source>
</evidence>
<evidence type="ECO:0000313" key="7">
    <source>
        <dbReference type="Proteomes" id="UP000515151"/>
    </source>
</evidence>
<dbReference type="FunFam" id="1.10.510.10:FF:000095">
    <property type="entry name" value="protein STRUBBELIG-RECEPTOR FAMILY 8"/>
    <property type="match status" value="1"/>
</dbReference>
<dbReference type="Gene3D" id="1.10.510.10">
    <property type="entry name" value="Transferase(Phosphotransferase) domain 1"/>
    <property type="match status" value="1"/>
</dbReference>
<dbReference type="Proteomes" id="UP000197138">
    <property type="component" value="Unassembled WGS sequence"/>
</dbReference>
<dbReference type="Proteomes" id="UP000515151">
    <property type="component" value="Chromosome 5"/>
</dbReference>
<reference evidence="5" key="2">
    <citation type="submission" date="2017-06" db="EMBL/GenBank/DDBJ databases">
        <title>The pomegranate genome and the genomics of punicalagin biosynthesis.</title>
        <authorList>
            <person name="Xu C."/>
        </authorList>
    </citation>
    <scope>NUCLEOTIDE SEQUENCE [LARGE SCALE GENOMIC DNA]</scope>
    <source>
        <tissue evidence="5">Fresh leaf</tissue>
    </source>
</reference>
<keyword evidence="7" id="KW-1185">Reference proteome</keyword>
<proteinExistence type="predicted"/>
<name>A0A218W3S7_PUNGR</name>
<evidence type="ECO:0000313" key="6">
    <source>
        <dbReference type="Proteomes" id="UP000197138"/>
    </source>
</evidence>
<dbReference type="InterPro" id="IPR000719">
    <property type="entry name" value="Prot_kinase_dom"/>
</dbReference>
<dbReference type="InterPro" id="IPR001245">
    <property type="entry name" value="Ser-Thr/Tyr_kinase_cat_dom"/>
</dbReference>
<keyword evidence="2" id="KW-0472">Membrane</keyword>
<keyword evidence="8 9" id="KW-0808">Transferase</keyword>
<keyword evidence="2" id="KW-1003">Cell membrane</keyword>
<dbReference type="RefSeq" id="XP_031397848.1">
    <property type="nucleotide sequence ID" value="XM_031541988.1"/>
</dbReference>
<accession>A0A218W3S7</accession>
<dbReference type="GeneID" id="116208502"/>
<reference evidence="6" key="1">
    <citation type="journal article" date="2017" name="Plant J.">
        <title>The pomegranate (Punica granatum L.) genome and the genomics of punicalagin biosynthesis.</title>
        <authorList>
            <person name="Qin G."/>
            <person name="Xu C."/>
            <person name="Ming R."/>
            <person name="Tang H."/>
            <person name="Guyot R."/>
            <person name="Kramer E.M."/>
            <person name="Hu Y."/>
            <person name="Yi X."/>
            <person name="Qi Y."/>
            <person name="Xu X."/>
            <person name="Gao Z."/>
            <person name="Pan H."/>
            <person name="Jian J."/>
            <person name="Tian Y."/>
            <person name="Yue Z."/>
            <person name="Xu Y."/>
        </authorList>
    </citation>
    <scope>NUCLEOTIDE SEQUENCE [LARGE SCALE GENOMIC DNA]</scope>
    <source>
        <strain evidence="6">cv. Dabenzi</strain>
    </source>
</reference>
<dbReference type="RefSeq" id="XP_031397847.1">
    <property type="nucleotide sequence ID" value="XM_031541987.1"/>
</dbReference>
<dbReference type="AlphaFoldDB" id="A0A218W3S7"/>
<keyword evidence="3" id="KW-0547">Nucleotide-binding</keyword>
<comment type="subcellular location">
    <subcellularLocation>
        <location evidence="1">Cell membrane</location>
    </subcellularLocation>
</comment>
<sequence length="380" mass="42561">MGICWGAPHYPTPSFTGYLRPGHESLVYSSSTSSSYDEETRSLGGISVESVPNREIVPTHDVRVFTLAELQEVTRNFWPDSLLGGGGFGRVFKGYLSGEGSSHGRGRIPIAVKKCHPESVQVVTEWKSEVTFLGSLSRPNIVRLLGYCSEEENRLLIYEYMSKDTLKNHLFRRGAREPLSWILRLKIAIGAAKGLAYLHQLEDQIICRDFKPSNILPDRDFNAKISDFGLATRVPADDRKHVSKQVLGTYGYTAPEYIAAGHLYAKSNVYSFGVVLLEILTGKQPHDHSQPSGKHFVVEWVRPYVSRRKLARVVDPQLEGRYPLKAALKLAQLAFHCLQMDPESRPSMDEVLRKLEKIATYKPIPGIVGPSSHNRSTRQG</sequence>
<dbReference type="PROSITE" id="PS50011">
    <property type="entry name" value="PROTEIN_KINASE_DOM"/>
    <property type="match status" value="1"/>
</dbReference>
<dbReference type="InterPro" id="IPR011009">
    <property type="entry name" value="Kinase-like_dom_sf"/>
</dbReference>
<organism evidence="5 6">
    <name type="scientific">Punica granatum</name>
    <name type="common">Pomegranate</name>
    <dbReference type="NCBI Taxonomy" id="22663"/>
    <lineage>
        <taxon>Eukaryota</taxon>
        <taxon>Viridiplantae</taxon>
        <taxon>Streptophyta</taxon>
        <taxon>Embryophyta</taxon>
        <taxon>Tracheophyta</taxon>
        <taxon>Spermatophyta</taxon>
        <taxon>Magnoliopsida</taxon>
        <taxon>eudicotyledons</taxon>
        <taxon>Gunneridae</taxon>
        <taxon>Pentapetalae</taxon>
        <taxon>rosids</taxon>
        <taxon>malvids</taxon>
        <taxon>Myrtales</taxon>
        <taxon>Lythraceae</taxon>
        <taxon>Punica</taxon>
    </lineage>
</organism>
<dbReference type="GO" id="GO:0004672">
    <property type="term" value="F:protein kinase activity"/>
    <property type="evidence" value="ECO:0007669"/>
    <property type="project" value="InterPro"/>
</dbReference>
<reference evidence="8 9" key="4">
    <citation type="submission" date="2025-04" db="UniProtKB">
        <authorList>
            <consortium name="RefSeq"/>
        </authorList>
    </citation>
    <scope>IDENTIFICATION</scope>
    <source>
        <tissue evidence="8 9">Leaf</tissue>
    </source>
</reference>
<keyword evidence="8 9" id="KW-0418">Kinase</keyword>
<keyword evidence="3" id="KW-0067">ATP-binding</keyword>